<dbReference type="EMBL" id="KL142396">
    <property type="protein sequence ID" value="KDR70612.1"/>
    <property type="molecule type" value="Genomic_DNA"/>
</dbReference>
<organism evidence="1 2">
    <name type="scientific">Galerina marginata (strain CBS 339.88)</name>
    <dbReference type="NCBI Taxonomy" id="685588"/>
    <lineage>
        <taxon>Eukaryota</taxon>
        <taxon>Fungi</taxon>
        <taxon>Dikarya</taxon>
        <taxon>Basidiomycota</taxon>
        <taxon>Agaricomycotina</taxon>
        <taxon>Agaricomycetes</taxon>
        <taxon>Agaricomycetidae</taxon>
        <taxon>Agaricales</taxon>
        <taxon>Agaricineae</taxon>
        <taxon>Strophariaceae</taxon>
        <taxon>Galerina</taxon>
    </lineage>
</organism>
<proteinExistence type="predicted"/>
<gene>
    <name evidence="1" type="ORF">GALMADRAFT_144515</name>
</gene>
<dbReference type="HOGENOM" id="CLU_1796616_0_0_1"/>
<dbReference type="Proteomes" id="UP000027222">
    <property type="component" value="Unassembled WGS sequence"/>
</dbReference>
<protein>
    <submittedName>
        <fullName evidence="1">Uncharacterized protein</fullName>
    </submittedName>
</protein>
<evidence type="ECO:0000313" key="2">
    <source>
        <dbReference type="Proteomes" id="UP000027222"/>
    </source>
</evidence>
<reference evidence="2" key="1">
    <citation type="journal article" date="2014" name="Proc. Natl. Acad. Sci. U.S.A.">
        <title>Extensive sampling of basidiomycete genomes demonstrates inadequacy of the white-rot/brown-rot paradigm for wood decay fungi.</title>
        <authorList>
            <person name="Riley R."/>
            <person name="Salamov A.A."/>
            <person name="Brown D.W."/>
            <person name="Nagy L.G."/>
            <person name="Floudas D."/>
            <person name="Held B.W."/>
            <person name="Levasseur A."/>
            <person name="Lombard V."/>
            <person name="Morin E."/>
            <person name="Otillar R."/>
            <person name="Lindquist E.A."/>
            <person name="Sun H."/>
            <person name="LaButti K.M."/>
            <person name="Schmutz J."/>
            <person name="Jabbour D."/>
            <person name="Luo H."/>
            <person name="Baker S.E."/>
            <person name="Pisabarro A.G."/>
            <person name="Walton J.D."/>
            <person name="Blanchette R.A."/>
            <person name="Henrissat B."/>
            <person name="Martin F."/>
            <person name="Cullen D."/>
            <person name="Hibbett D.S."/>
            <person name="Grigoriev I.V."/>
        </authorList>
    </citation>
    <scope>NUCLEOTIDE SEQUENCE [LARGE SCALE GENOMIC DNA]</scope>
    <source>
        <strain evidence="2">CBS 339.88</strain>
    </source>
</reference>
<name>A0A067SKQ3_GALM3</name>
<dbReference type="OrthoDB" id="2634326at2759"/>
<dbReference type="STRING" id="685588.A0A067SKQ3"/>
<accession>A0A067SKQ3</accession>
<keyword evidence="2" id="KW-1185">Reference proteome</keyword>
<dbReference type="AlphaFoldDB" id="A0A067SKQ3"/>
<sequence length="144" mass="16402">MFMSLATLARAKPVCRHLPILYYISGSYHSLTFAPLTFNQSLLTFTTFQRYFLETLACYEYFTVWKPMGRLLGDSPRPVDKSVMGAIVFDINEVATHLFLLGVEVWLLRPASQIPKSIKISYECTPLILEDLVKEDMALDPVCT</sequence>
<evidence type="ECO:0000313" key="1">
    <source>
        <dbReference type="EMBL" id="KDR70612.1"/>
    </source>
</evidence>